<accession>A0A183IUT6</accession>
<dbReference type="Gene3D" id="3.80.10.10">
    <property type="entry name" value="Ribonuclease Inhibitor"/>
    <property type="match status" value="1"/>
</dbReference>
<protein>
    <submittedName>
        <fullName evidence="3">ATP synthase subunit s, mitochondrial</fullName>
    </submittedName>
</protein>
<proteinExistence type="predicted"/>
<dbReference type="WBParaSite" id="SBAD_0000765801-mRNA-1">
    <property type="protein sequence ID" value="SBAD_0000765801-mRNA-1"/>
    <property type="gene ID" value="SBAD_0000765801"/>
</dbReference>
<dbReference type="SUPFAM" id="SSF52047">
    <property type="entry name" value="RNI-like"/>
    <property type="match status" value="1"/>
</dbReference>
<dbReference type="Proteomes" id="UP000270296">
    <property type="component" value="Unassembled WGS sequence"/>
</dbReference>
<evidence type="ECO:0000313" key="1">
    <source>
        <dbReference type="EMBL" id="VDP12932.1"/>
    </source>
</evidence>
<dbReference type="AlphaFoldDB" id="A0A183IUT6"/>
<name>A0A183IUT6_9BILA</name>
<sequence>MSFETLHLFAQLRYLNLEPSYIKRYYRYQNIITLQYDQRFIPERQLFLGADLAAAHFIVHRGGSVKFLGDETWHRRNDRGEYILPGKRVSNLFVEAIDASNTFLMFEGFSNLHGLRKLRYLRIADCPFISDWCMSKMSQFSNSLEYLDLSGCSKLTASGISGLSCLKYVFVFVAKTRIIIKMREKT</sequence>
<gene>
    <name evidence="1" type="ORF">SBAD_LOCUS7383</name>
</gene>
<dbReference type="InterPro" id="IPR032675">
    <property type="entry name" value="LRR_dom_sf"/>
</dbReference>
<dbReference type="OrthoDB" id="1708588at2759"/>
<dbReference type="EMBL" id="UZAM01010578">
    <property type="protein sequence ID" value="VDP12932.1"/>
    <property type="molecule type" value="Genomic_DNA"/>
</dbReference>
<evidence type="ECO:0000313" key="2">
    <source>
        <dbReference type="Proteomes" id="UP000270296"/>
    </source>
</evidence>
<keyword evidence="2" id="KW-1185">Reference proteome</keyword>
<organism evidence="3">
    <name type="scientific">Soboliphyme baturini</name>
    <dbReference type="NCBI Taxonomy" id="241478"/>
    <lineage>
        <taxon>Eukaryota</taxon>
        <taxon>Metazoa</taxon>
        <taxon>Ecdysozoa</taxon>
        <taxon>Nematoda</taxon>
        <taxon>Enoplea</taxon>
        <taxon>Dorylaimia</taxon>
        <taxon>Dioctophymatida</taxon>
        <taxon>Dioctophymatoidea</taxon>
        <taxon>Soboliphymatidae</taxon>
        <taxon>Soboliphyme</taxon>
    </lineage>
</organism>
<reference evidence="3" key="1">
    <citation type="submission" date="2016-06" db="UniProtKB">
        <authorList>
            <consortium name="WormBaseParasite"/>
        </authorList>
    </citation>
    <scope>IDENTIFICATION</scope>
</reference>
<evidence type="ECO:0000313" key="3">
    <source>
        <dbReference type="WBParaSite" id="SBAD_0000765801-mRNA-1"/>
    </source>
</evidence>
<reference evidence="1 2" key="2">
    <citation type="submission" date="2018-11" db="EMBL/GenBank/DDBJ databases">
        <authorList>
            <consortium name="Pathogen Informatics"/>
        </authorList>
    </citation>
    <scope>NUCLEOTIDE SEQUENCE [LARGE SCALE GENOMIC DNA]</scope>
</reference>